<proteinExistence type="predicted"/>
<evidence type="ECO:0000313" key="1">
    <source>
        <dbReference type="EMBL" id="MCT7979055.1"/>
    </source>
</evidence>
<comment type="caution">
    <text evidence="1">The sequence shown here is derived from an EMBL/GenBank/DDBJ whole genome shotgun (WGS) entry which is preliminary data.</text>
</comment>
<sequence length="93" mass="10383">MICPLFVHKLLFYFILPGSSCQTAARRAIIPKGFEVEIEEAEGESMTFIFPVPEENIAPEMTTKIIEAFKAEKEALHQLSACITVGCNLHITQ</sequence>
<evidence type="ECO:0000313" key="2">
    <source>
        <dbReference type="Proteomes" id="UP001525961"/>
    </source>
</evidence>
<gene>
    <name evidence="1" type="ORF">NG792_15195</name>
</gene>
<reference evidence="1 2" key="1">
    <citation type="journal article" date="2022" name="Front. Microbiol.">
        <title>High genomic differentiation and limited gene flow indicate recent cryptic speciation within the genus Laspinema (cyanobacteria).</title>
        <authorList>
            <person name="Stanojkovic A."/>
            <person name="Skoupy S."/>
            <person name="Skaloud P."/>
            <person name="Dvorak P."/>
        </authorList>
    </citation>
    <scope>NUCLEOTIDE SEQUENCE [LARGE SCALE GENOMIC DNA]</scope>
    <source>
        <strain evidence="1 2">D3b</strain>
    </source>
</reference>
<dbReference type="EMBL" id="JAMXFA010000018">
    <property type="protein sequence ID" value="MCT7979055.1"/>
    <property type="molecule type" value="Genomic_DNA"/>
</dbReference>
<organism evidence="1 2">
    <name type="scientific">Laspinema olomoucense D3b</name>
    <dbReference type="NCBI Taxonomy" id="2953688"/>
    <lineage>
        <taxon>Bacteria</taxon>
        <taxon>Bacillati</taxon>
        <taxon>Cyanobacteriota</taxon>
        <taxon>Cyanophyceae</taxon>
        <taxon>Oscillatoriophycideae</taxon>
        <taxon>Oscillatoriales</taxon>
        <taxon>Laspinemataceae</taxon>
        <taxon>Laspinema</taxon>
        <taxon>Laspinema olomoucense</taxon>
    </lineage>
</organism>
<name>A0ABT2NCJ9_9CYAN</name>
<keyword evidence="2" id="KW-1185">Reference proteome</keyword>
<dbReference type="RefSeq" id="WP_261235949.1">
    <property type="nucleotide sequence ID" value="NZ_JAMXFA010000018.1"/>
</dbReference>
<protein>
    <submittedName>
        <fullName evidence="1">Uncharacterized protein</fullName>
    </submittedName>
</protein>
<dbReference type="Proteomes" id="UP001525961">
    <property type="component" value="Unassembled WGS sequence"/>
</dbReference>
<accession>A0ABT2NCJ9</accession>